<organism evidence="1 2">
    <name type="scientific">Liquorilactobacillus hordei DSM 19519</name>
    <dbReference type="NCBI Taxonomy" id="1423759"/>
    <lineage>
        <taxon>Bacteria</taxon>
        <taxon>Bacillati</taxon>
        <taxon>Bacillota</taxon>
        <taxon>Bacilli</taxon>
        <taxon>Lactobacillales</taxon>
        <taxon>Lactobacillaceae</taxon>
        <taxon>Liquorilactobacillus</taxon>
    </lineage>
</organism>
<keyword evidence="2" id="KW-1185">Reference proteome</keyword>
<gene>
    <name evidence="1" type="ORF">FC92_GL001018</name>
</gene>
<dbReference type="EMBL" id="AZDX01000003">
    <property type="protein sequence ID" value="KRL07950.1"/>
    <property type="molecule type" value="Genomic_DNA"/>
</dbReference>
<dbReference type="GeneID" id="98309586"/>
<dbReference type="OrthoDB" id="961985at2"/>
<dbReference type="Proteomes" id="UP000051448">
    <property type="component" value="Unassembled WGS sequence"/>
</dbReference>
<dbReference type="SUPFAM" id="SSF55608">
    <property type="entry name" value="Homing endonucleases"/>
    <property type="match status" value="2"/>
</dbReference>
<evidence type="ECO:0000313" key="1">
    <source>
        <dbReference type="EMBL" id="KRL07950.1"/>
    </source>
</evidence>
<proteinExistence type="predicted"/>
<dbReference type="AlphaFoldDB" id="A0A0R1MJ10"/>
<accession>A0A0R1MJ10</accession>
<dbReference type="InterPro" id="IPR027434">
    <property type="entry name" value="Homing_endonucl"/>
</dbReference>
<dbReference type="Gene3D" id="3.10.28.10">
    <property type="entry name" value="Homing endonucleases"/>
    <property type="match status" value="1"/>
</dbReference>
<protein>
    <recommendedName>
        <fullName evidence="3">DOD-type homing endonuclease domain-containing protein</fullName>
    </recommendedName>
</protein>
<name>A0A0R1MJ10_9LACO</name>
<evidence type="ECO:0008006" key="3">
    <source>
        <dbReference type="Google" id="ProtNLM"/>
    </source>
</evidence>
<dbReference type="Gene3D" id="1.10.10.60">
    <property type="entry name" value="Homeodomain-like"/>
    <property type="match status" value="1"/>
</dbReference>
<reference evidence="1 2" key="1">
    <citation type="journal article" date="2015" name="Genome Announc.">
        <title>Expanding the biotechnology potential of lactobacilli through comparative genomics of 213 strains and associated genera.</title>
        <authorList>
            <person name="Sun Z."/>
            <person name="Harris H.M."/>
            <person name="McCann A."/>
            <person name="Guo C."/>
            <person name="Argimon S."/>
            <person name="Zhang W."/>
            <person name="Yang X."/>
            <person name="Jeffery I.B."/>
            <person name="Cooney J.C."/>
            <person name="Kagawa T.F."/>
            <person name="Liu W."/>
            <person name="Song Y."/>
            <person name="Salvetti E."/>
            <person name="Wrobel A."/>
            <person name="Rasinkangas P."/>
            <person name="Parkhill J."/>
            <person name="Rea M.C."/>
            <person name="O'Sullivan O."/>
            <person name="Ritari J."/>
            <person name="Douillard F.P."/>
            <person name="Paul Ross R."/>
            <person name="Yang R."/>
            <person name="Briner A.E."/>
            <person name="Felis G.E."/>
            <person name="de Vos W.M."/>
            <person name="Barrangou R."/>
            <person name="Klaenhammer T.R."/>
            <person name="Caufield P.W."/>
            <person name="Cui Y."/>
            <person name="Zhang H."/>
            <person name="O'Toole P.W."/>
        </authorList>
    </citation>
    <scope>NUCLEOTIDE SEQUENCE [LARGE SCALE GENOMIC DNA]</scope>
    <source>
        <strain evidence="1 2">DSM 19519</strain>
    </source>
</reference>
<dbReference type="PATRIC" id="fig|1423759.3.peg.1074"/>
<evidence type="ECO:0000313" key="2">
    <source>
        <dbReference type="Proteomes" id="UP000051448"/>
    </source>
</evidence>
<dbReference type="RefSeq" id="WP_057868736.1">
    <property type="nucleotide sequence ID" value="NZ_AZDX01000003.1"/>
</dbReference>
<sequence>MRIVTDEEKIKSVELYKKGLSTVKIGKLFNREPRTINRMLKSMGVEIRSNKINSRKHHIYNERYFNNIDTQEKAYLLGFIYADGFISINGNTKRFGISINRVDEYLLEFVRKELNTDYLINRYKVSCGYRVGVNYSRLLMTSDLLVDDLIKHGVVEHKTNILLPPKISNNLKRHFIRGYMDGDGSIKKCKGNYNYEYGIDFVGTTALLTWIYDYFLENNLISKRKINLEKRKKGQLVSHIRWGGNRQVLRILNHLYKDSAFCLNRKFDRYLQLMEQSSPIQE</sequence>
<dbReference type="STRING" id="1423759.FC92_GL001018"/>
<comment type="caution">
    <text evidence="1">The sequence shown here is derived from an EMBL/GenBank/DDBJ whole genome shotgun (WGS) entry which is preliminary data.</text>
</comment>